<keyword evidence="1" id="KW-1133">Transmembrane helix</keyword>
<proteinExistence type="predicted"/>
<feature type="transmembrane region" description="Helical" evidence="1">
    <location>
        <begin position="212"/>
        <end position="232"/>
    </location>
</feature>
<feature type="transmembrane region" description="Helical" evidence="1">
    <location>
        <begin position="170"/>
        <end position="191"/>
    </location>
</feature>
<dbReference type="SUPFAM" id="SSF103501">
    <property type="entry name" value="Respiratory nitrate reductase 1 gamma chain"/>
    <property type="match status" value="1"/>
</dbReference>
<accession>A0ABR9QNJ5</accession>
<dbReference type="RefSeq" id="WP_193539190.1">
    <property type="nucleotide sequence ID" value="NZ_JADCLJ010000024.1"/>
</dbReference>
<dbReference type="Proteomes" id="UP001516662">
    <property type="component" value="Unassembled WGS sequence"/>
</dbReference>
<keyword evidence="3" id="KW-1185">Reference proteome</keyword>
<protein>
    <submittedName>
        <fullName evidence="2">MFS transporter</fullName>
    </submittedName>
</protein>
<dbReference type="InterPro" id="IPR036197">
    <property type="entry name" value="NarG-like_sf"/>
</dbReference>
<name>A0ABR9QNJ5_9BACI</name>
<keyword evidence="1" id="KW-0812">Transmembrane</keyword>
<dbReference type="Gene3D" id="1.20.950.20">
    <property type="entry name" value="Transmembrane di-heme cytochromes, Chain C"/>
    <property type="match status" value="1"/>
</dbReference>
<evidence type="ECO:0000313" key="3">
    <source>
        <dbReference type="Proteomes" id="UP001516662"/>
    </source>
</evidence>
<feature type="transmembrane region" description="Helical" evidence="1">
    <location>
        <begin position="12"/>
        <end position="30"/>
    </location>
</feature>
<evidence type="ECO:0000256" key="1">
    <source>
        <dbReference type="SAM" id="Phobius"/>
    </source>
</evidence>
<reference evidence="2 3" key="1">
    <citation type="submission" date="2020-10" db="EMBL/GenBank/DDBJ databases">
        <title>Bacillus sp. HD4P25, an endophyte from a halophyte.</title>
        <authorList>
            <person name="Sun J.-Q."/>
        </authorList>
    </citation>
    <scope>NUCLEOTIDE SEQUENCE [LARGE SCALE GENOMIC DNA]</scope>
    <source>
        <strain evidence="2 3">YIM 93174</strain>
    </source>
</reference>
<feature type="transmembrane region" description="Helical" evidence="1">
    <location>
        <begin position="42"/>
        <end position="64"/>
    </location>
</feature>
<keyword evidence="1" id="KW-0472">Membrane</keyword>
<organism evidence="2 3">
    <name type="scientific">Litchfieldia luteola</name>
    <dbReference type="NCBI Taxonomy" id="682179"/>
    <lineage>
        <taxon>Bacteria</taxon>
        <taxon>Bacillati</taxon>
        <taxon>Bacillota</taxon>
        <taxon>Bacilli</taxon>
        <taxon>Bacillales</taxon>
        <taxon>Bacillaceae</taxon>
        <taxon>Litchfieldia</taxon>
    </lineage>
</organism>
<feature type="transmembrane region" description="Helical" evidence="1">
    <location>
        <begin position="118"/>
        <end position="139"/>
    </location>
</feature>
<sequence length="385" mass="44252">MKQLERSFYSKASMYSFLVVLGLLLSMWIATDGLKYLKPTQMGYIIGSLIFAIGLSIRMAFWMYRTATNRMVKRSLINLKSLERFKRNWKSILLTAINNIFLQKFIFKRGIYRGIQHWLIAWGCIGSFAVTFGLVFGWVRFDLVTPELYQMVVFNIPTITLHPNGLLASMTYNALNIFSLLLLLGLAMALFRRMTDPDVRVTQRFEFDILPLIILLAVTVSGLLLTVSYKFLDGWMHHPMALVHHVTVVVMLIYFPFGKLFHLPIRPLAAAVPMNYQEVLKVDTRACKKCGTNYSSDDQISDVKTILAEQSFDLKLDDGSYLADYCPGCRRRIRAMKQMNMETPIGNPYGPISTMNDIHISGFGKQRSEEFYKLPKKDEKEKIVK</sequence>
<feature type="transmembrane region" description="Helical" evidence="1">
    <location>
        <begin position="238"/>
        <end position="257"/>
    </location>
</feature>
<evidence type="ECO:0000313" key="2">
    <source>
        <dbReference type="EMBL" id="MBE4910014.1"/>
    </source>
</evidence>
<gene>
    <name evidence="2" type="ORF">IMZ08_18410</name>
</gene>
<dbReference type="EMBL" id="JADCLJ010000024">
    <property type="protein sequence ID" value="MBE4910014.1"/>
    <property type="molecule type" value="Genomic_DNA"/>
</dbReference>
<comment type="caution">
    <text evidence="2">The sequence shown here is derived from an EMBL/GenBank/DDBJ whole genome shotgun (WGS) entry which is preliminary data.</text>
</comment>